<dbReference type="EMBL" id="BMXF01000004">
    <property type="protein sequence ID" value="GHB80622.1"/>
    <property type="molecule type" value="Genomic_DNA"/>
</dbReference>
<dbReference type="AlphaFoldDB" id="A0A8J3D667"/>
<feature type="transmembrane region" description="Helical" evidence="1">
    <location>
        <begin position="21"/>
        <end position="40"/>
    </location>
</feature>
<keyword evidence="1" id="KW-0812">Transmembrane</keyword>
<feature type="transmembrane region" description="Helical" evidence="1">
    <location>
        <begin position="46"/>
        <end position="65"/>
    </location>
</feature>
<evidence type="ECO:0000256" key="1">
    <source>
        <dbReference type="SAM" id="Phobius"/>
    </source>
</evidence>
<gene>
    <name evidence="3" type="ORF">GCM10007390_38770</name>
</gene>
<accession>A0A8J3D667</accession>
<organism evidence="3 4">
    <name type="scientific">Persicitalea jodogahamensis</name>
    <dbReference type="NCBI Taxonomy" id="402147"/>
    <lineage>
        <taxon>Bacteria</taxon>
        <taxon>Pseudomonadati</taxon>
        <taxon>Bacteroidota</taxon>
        <taxon>Cytophagia</taxon>
        <taxon>Cytophagales</taxon>
        <taxon>Spirosomataceae</taxon>
        <taxon>Persicitalea</taxon>
    </lineage>
</organism>
<protein>
    <recommendedName>
        <fullName evidence="2">2TM domain-containing protein</fullName>
    </recommendedName>
</protein>
<dbReference type="Proteomes" id="UP000598271">
    <property type="component" value="Unassembled WGS sequence"/>
</dbReference>
<comment type="caution">
    <text evidence="3">The sequence shown here is derived from an EMBL/GenBank/DDBJ whole genome shotgun (WGS) entry which is preliminary data.</text>
</comment>
<proteinExistence type="predicted"/>
<dbReference type="RefSeq" id="WP_189566312.1">
    <property type="nucleotide sequence ID" value="NZ_BMXF01000004.1"/>
</dbReference>
<sequence>MENERNENLWRIAKLRVRFKQSAIAYLAVNTLLVGIWYFSSGLHSFFWPGFPIVFWGLGLGTEYYRAYVDKGDSVLREYEKMRQGN</sequence>
<feature type="domain" description="2TM" evidence="2">
    <location>
        <begin position="16"/>
        <end position="70"/>
    </location>
</feature>
<dbReference type="InterPro" id="IPR025698">
    <property type="entry name" value="2TM_dom"/>
</dbReference>
<evidence type="ECO:0000313" key="4">
    <source>
        <dbReference type="Proteomes" id="UP000598271"/>
    </source>
</evidence>
<keyword evidence="1" id="KW-1133">Transmembrane helix</keyword>
<evidence type="ECO:0000313" key="3">
    <source>
        <dbReference type="EMBL" id="GHB80622.1"/>
    </source>
</evidence>
<evidence type="ECO:0000259" key="2">
    <source>
        <dbReference type="Pfam" id="PF13239"/>
    </source>
</evidence>
<reference evidence="3 4" key="1">
    <citation type="journal article" date="2014" name="Int. J. Syst. Evol. Microbiol.">
        <title>Complete genome sequence of Corynebacterium casei LMG S-19264T (=DSM 44701T), isolated from a smear-ripened cheese.</title>
        <authorList>
            <consortium name="US DOE Joint Genome Institute (JGI-PGF)"/>
            <person name="Walter F."/>
            <person name="Albersmeier A."/>
            <person name="Kalinowski J."/>
            <person name="Ruckert C."/>
        </authorList>
    </citation>
    <scope>NUCLEOTIDE SEQUENCE [LARGE SCALE GENOMIC DNA]</scope>
    <source>
        <strain evidence="3 4">KCTC 12866</strain>
    </source>
</reference>
<name>A0A8J3D667_9BACT</name>
<keyword evidence="1" id="KW-0472">Membrane</keyword>
<dbReference type="Pfam" id="PF13239">
    <property type="entry name" value="2TM"/>
    <property type="match status" value="1"/>
</dbReference>
<keyword evidence="4" id="KW-1185">Reference proteome</keyword>